<dbReference type="Pfam" id="PF13366">
    <property type="entry name" value="PDDEXK_3"/>
    <property type="match status" value="1"/>
</dbReference>
<dbReference type="NCBIfam" id="TIGR04256">
    <property type="entry name" value="GxxExxY"/>
    <property type="match status" value="1"/>
</dbReference>
<dbReference type="InterPro" id="IPR026350">
    <property type="entry name" value="GxxExxY"/>
</dbReference>
<organism evidence="1 2">
    <name type="scientific">Variovorax humicola</name>
    <dbReference type="NCBI Taxonomy" id="1769758"/>
    <lineage>
        <taxon>Bacteria</taxon>
        <taxon>Pseudomonadati</taxon>
        <taxon>Pseudomonadota</taxon>
        <taxon>Betaproteobacteria</taxon>
        <taxon>Burkholderiales</taxon>
        <taxon>Comamonadaceae</taxon>
        <taxon>Variovorax</taxon>
    </lineage>
</organism>
<keyword evidence="2" id="KW-1185">Reference proteome</keyword>
<protein>
    <submittedName>
        <fullName evidence="1">GxxExxY protein</fullName>
    </submittedName>
</protein>
<dbReference type="RefSeq" id="WP_340365834.1">
    <property type="nucleotide sequence ID" value="NZ_JBBKZV010000016.1"/>
</dbReference>
<gene>
    <name evidence="1" type="ORF">WKW80_22670</name>
</gene>
<name>A0ABU8W441_9BURK</name>
<evidence type="ECO:0000313" key="2">
    <source>
        <dbReference type="Proteomes" id="UP001363010"/>
    </source>
</evidence>
<evidence type="ECO:0000313" key="1">
    <source>
        <dbReference type="EMBL" id="MEJ8824810.1"/>
    </source>
</evidence>
<comment type="caution">
    <text evidence="1">The sequence shown here is derived from an EMBL/GenBank/DDBJ whole genome shotgun (WGS) entry which is preliminary data.</text>
</comment>
<sequence length="129" mass="14046">MSTPDIQNDFSHEIIGAAVEVQRVLGTGLSESAYAAALEVELAEREIGFKRDVPLSASYKGRPLGEVYRAGFVVEQSVIVEIRAADVLTDFHRAQVMAALRLSGLKLGLLINFNIFPVVKGVHRIVSKP</sequence>
<proteinExistence type="predicted"/>
<accession>A0ABU8W441</accession>
<dbReference type="EMBL" id="JBBKZV010000016">
    <property type="protein sequence ID" value="MEJ8824810.1"/>
    <property type="molecule type" value="Genomic_DNA"/>
</dbReference>
<dbReference type="Proteomes" id="UP001363010">
    <property type="component" value="Unassembled WGS sequence"/>
</dbReference>
<reference evidence="1 2" key="1">
    <citation type="submission" date="2024-03" db="EMBL/GenBank/DDBJ databases">
        <title>Novel species of the genus Variovorax.</title>
        <authorList>
            <person name="Liu Q."/>
            <person name="Xin Y.-H."/>
        </authorList>
    </citation>
    <scope>NUCLEOTIDE SEQUENCE [LARGE SCALE GENOMIC DNA]</scope>
    <source>
        <strain evidence="1 2">KACC 18501</strain>
    </source>
</reference>